<keyword evidence="3 6" id="KW-0349">Heme</keyword>
<dbReference type="PANTHER" id="PTHR24305:SF210">
    <property type="entry name" value="CYTOCHROME P450 MONOOXYGENASE ASQL-RELATED"/>
    <property type="match status" value="1"/>
</dbReference>
<evidence type="ECO:0000256" key="1">
    <source>
        <dbReference type="ARBA" id="ARBA00001971"/>
    </source>
</evidence>
<dbReference type="InterPro" id="IPR001128">
    <property type="entry name" value="Cyt_P450"/>
</dbReference>
<reference evidence="8" key="2">
    <citation type="submission" date="2023-06" db="EMBL/GenBank/DDBJ databases">
        <authorList>
            <consortium name="Lawrence Berkeley National Laboratory"/>
            <person name="Haridas S."/>
            <person name="Hensen N."/>
            <person name="Bonometti L."/>
            <person name="Westerberg I."/>
            <person name="Brannstrom I.O."/>
            <person name="Guillou S."/>
            <person name="Cros-Aarteil S."/>
            <person name="Calhoun S."/>
            <person name="Kuo A."/>
            <person name="Mondo S."/>
            <person name="Pangilinan J."/>
            <person name="Riley R."/>
            <person name="Labutti K."/>
            <person name="Andreopoulos B."/>
            <person name="Lipzen A."/>
            <person name="Chen C."/>
            <person name="Yanf M."/>
            <person name="Daum C."/>
            <person name="Ng V."/>
            <person name="Clum A."/>
            <person name="Steindorff A."/>
            <person name="Ohm R."/>
            <person name="Martin F."/>
            <person name="Silar P."/>
            <person name="Natvig D."/>
            <person name="Lalanne C."/>
            <person name="Gautier V."/>
            <person name="Ament-Velasquez S.L."/>
            <person name="Kruys A."/>
            <person name="Hutchinson M.I."/>
            <person name="Powell A.J."/>
            <person name="Barry K."/>
            <person name="Miller A.N."/>
            <person name="Grigoriev I.V."/>
            <person name="Debuchy R."/>
            <person name="Gladieux P."/>
            <person name="Thoren M.H."/>
            <person name="Johannesson H."/>
        </authorList>
    </citation>
    <scope>NUCLEOTIDE SEQUENCE</scope>
    <source>
        <strain evidence="8">CBS 118394</strain>
    </source>
</reference>
<keyword evidence="7" id="KW-0812">Transmembrane</keyword>
<comment type="cofactor">
    <cofactor evidence="1 6">
        <name>heme</name>
        <dbReference type="ChEBI" id="CHEBI:30413"/>
    </cofactor>
</comment>
<dbReference type="InterPro" id="IPR036396">
    <property type="entry name" value="Cyt_P450_sf"/>
</dbReference>
<dbReference type="InterPro" id="IPR050121">
    <property type="entry name" value="Cytochrome_P450_monoxygenase"/>
</dbReference>
<evidence type="ECO:0000313" key="8">
    <source>
        <dbReference type="EMBL" id="KAK3318698.1"/>
    </source>
</evidence>
<feature type="transmembrane region" description="Helical" evidence="7">
    <location>
        <begin position="20"/>
        <end position="47"/>
    </location>
</feature>
<dbReference type="InterPro" id="IPR002401">
    <property type="entry name" value="Cyt_P450_E_grp-I"/>
</dbReference>
<keyword evidence="4 6" id="KW-0479">Metal-binding</keyword>
<accession>A0AAE0I511</accession>
<keyword evidence="9" id="KW-1185">Reference proteome</keyword>
<dbReference type="PRINTS" id="PR00463">
    <property type="entry name" value="EP450I"/>
</dbReference>
<dbReference type="GO" id="GO:0004497">
    <property type="term" value="F:monooxygenase activity"/>
    <property type="evidence" value="ECO:0007669"/>
    <property type="project" value="InterPro"/>
</dbReference>
<organism evidence="8 9">
    <name type="scientific">Apodospora peruviana</name>
    <dbReference type="NCBI Taxonomy" id="516989"/>
    <lineage>
        <taxon>Eukaryota</taxon>
        <taxon>Fungi</taxon>
        <taxon>Dikarya</taxon>
        <taxon>Ascomycota</taxon>
        <taxon>Pezizomycotina</taxon>
        <taxon>Sordariomycetes</taxon>
        <taxon>Sordariomycetidae</taxon>
        <taxon>Sordariales</taxon>
        <taxon>Lasiosphaeriaceae</taxon>
        <taxon>Apodospora</taxon>
    </lineage>
</organism>
<dbReference type="SUPFAM" id="SSF48264">
    <property type="entry name" value="Cytochrome P450"/>
    <property type="match status" value="1"/>
</dbReference>
<comment type="caution">
    <text evidence="8">The sequence shown here is derived from an EMBL/GenBank/DDBJ whole genome shotgun (WGS) entry which is preliminary data.</text>
</comment>
<keyword evidence="7" id="KW-0472">Membrane</keyword>
<dbReference type="GO" id="GO:0020037">
    <property type="term" value="F:heme binding"/>
    <property type="evidence" value="ECO:0007669"/>
    <property type="project" value="InterPro"/>
</dbReference>
<evidence type="ECO:0000313" key="9">
    <source>
        <dbReference type="Proteomes" id="UP001283341"/>
    </source>
</evidence>
<evidence type="ECO:0000256" key="5">
    <source>
        <dbReference type="ARBA" id="ARBA00023004"/>
    </source>
</evidence>
<evidence type="ECO:0000256" key="7">
    <source>
        <dbReference type="SAM" id="Phobius"/>
    </source>
</evidence>
<protein>
    <submittedName>
        <fullName evidence="8">Cytochrome P450</fullName>
    </submittedName>
</protein>
<dbReference type="GO" id="GO:0016705">
    <property type="term" value="F:oxidoreductase activity, acting on paired donors, with incorporation or reduction of molecular oxygen"/>
    <property type="evidence" value="ECO:0007669"/>
    <property type="project" value="InterPro"/>
</dbReference>
<evidence type="ECO:0000256" key="4">
    <source>
        <dbReference type="ARBA" id="ARBA00022723"/>
    </source>
</evidence>
<dbReference type="GO" id="GO:0005506">
    <property type="term" value="F:iron ion binding"/>
    <property type="evidence" value="ECO:0007669"/>
    <property type="project" value="InterPro"/>
</dbReference>
<feature type="binding site" description="axial binding residue" evidence="6">
    <location>
        <position position="482"/>
    </location>
    <ligand>
        <name>heme</name>
        <dbReference type="ChEBI" id="CHEBI:30413"/>
    </ligand>
    <ligandPart>
        <name>Fe</name>
        <dbReference type="ChEBI" id="CHEBI:18248"/>
    </ligandPart>
</feature>
<dbReference type="Proteomes" id="UP001283341">
    <property type="component" value="Unassembled WGS sequence"/>
</dbReference>
<evidence type="ECO:0000256" key="6">
    <source>
        <dbReference type="PIRSR" id="PIRSR602401-1"/>
    </source>
</evidence>
<sequence length="539" mass="61445">MTMSSLSELPVLDWNTLSRFLHYLTVWRLLLLVGAILIIRTLGFYIYNAYFHPLAKYPGPRLASVSDTWTAYHMSAGRWPWVLEAALERYGDIVRIGPNSLAFLEPQAFIDTHGPKRDLKDTFVKTPMADGIGDGDDGLLWERDPEQHRRVSKVMSHAFSGNSLRTKVPTIHKHVDLAISQLRELAVGGKEGVDLTEWINWIIMDTAADLAFNWEMHQVRDMRSHDFLDALEAAKFTSVILANAKTYPIILPLAPVFVPWRVMRSVPRMIRELRIRITQRIETPTDRLAHSDYFEQLLLARPAEDNMKPDHRPLVPTTRTRKEIGHMLTVAGQLILGGYDPTSVTMCYLFFFLLQNPEAFVVLKDEIRTAFSTYDEIEADKLAGLPWLNACLQESMRLCAPATHHAVPRISPGALVNGVYVPKGTICRSSLFAYSRSARFFHDAKSFRPERWLAPTHARYDGSFAQDDHSGHFPFIIGPRQCPGREVAKITCRIVAAKLLWTFDLEQTSPMEDFDSDMRAYGLWAKPEMRARLVPVERT</sequence>
<dbReference type="PANTHER" id="PTHR24305">
    <property type="entry name" value="CYTOCHROME P450"/>
    <property type="match status" value="1"/>
</dbReference>
<dbReference type="AlphaFoldDB" id="A0AAE0I511"/>
<keyword evidence="5 6" id="KW-0408">Iron</keyword>
<proteinExistence type="inferred from homology"/>
<dbReference type="EMBL" id="JAUEDM010000004">
    <property type="protein sequence ID" value="KAK3318698.1"/>
    <property type="molecule type" value="Genomic_DNA"/>
</dbReference>
<evidence type="ECO:0000256" key="3">
    <source>
        <dbReference type="ARBA" id="ARBA00022617"/>
    </source>
</evidence>
<dbReference type="Gene3D" id="1.10.630.10">
    <property type="entry name" value="Cytochrome P450"/>
    <property type="match status" value="1"/>
</dbReference>
<dbReference type="PRINTS" id="PR00385">
    <property type="entry name" value="P450"/>
</dbReference>
<evidence type="ECO:0000256" key="2">
    <source>
        <dbReference type="ARBA" id="ARBA00010617"/>
    </source>
</evidence>
<gene>
    <name evidence="8" type="ORF">B0H66DRAFT_248016</name>
</gene>
<comment type="similarity">
    <text evidence="2">Belongs to the cytochrome P450 family.</text>
</comment>
<keyword evidence="7" id="KW-1133">Transmembrane helix</keyword>
<reference evidence="8" key="1">
    <citation type="journal article" date="2023" name="Mol. Phylogenet. Evol.">
        <title>Genome-scale phylogeny and comparative genomics of the fungal order Sordariales.</title>
        <authorList>
            <person name="Hensen N."/>
            <person name="Bonometti L."/>
            <person name="Westerberg I."/>
            <person name="Brannstrom I.O."/>
            <person name="Guillou S."/>
            <person name="Cros-Aarteil S."/>
            <person name="Calhoun S."/>
            <person name="Haridas S."/>
            <person name="Kuo A."/>
            <person name="Mondo S."/>
            <person name="Pangilinan J."/>
            <person name="Riley R."/>
            <person name="LaButti K."/>
            <person name="Andreopoulos B."/>
            <person name="Lipzen A."/>
            <person name="Chen C."/>
            <person name="Yan M."/>
            <person name="Daum C."/>
            <person name="Ng V."/>
            <person name="Clum A."/>
            <person name="Steindorff A."/>
            <person name="Ohm R.A."/>
            <person name="Martin F."/>
            <person name="Silar P."/>
            <person name="Natvig D.O."/>
            <person name="Lalanne C."/>
            <person name="Gautier V."/>
            <person name="Ament-Velasquez S.L."/>
            <person name="Kruys A."/>
            <person name="Hutchinson M.I."/>
            <person name="Powell A.J."/>
            <person name="Barry K."/>
            <person name="Miller A.N."/>
            <person name="Grigoriev I.V."/>
            <person name="Debuchy R."/>
            <person name="Gladieux P."/>
            <person name="Hiltunen Thoren M."/>
            <person name="Johannesson H."/>
        </authorList>
    </citation>
    <scope>NUCLEOTIDE SEQUENCE</scope>
    <source>
        <strain evidence="8">CBS 118394</strain>
    </source>
</reference>
<dbReference type="Pfam" id="PF00067">
    <property type="entry name" value="p450"/>
    <property type="match status" value="1"/>
</dbReference>
<name>A0AAE0I511_9PEZI</name>